<protein>
    <submittedName>
        <fullName evidence="1">Uncharacterized protein</fullName>
    </submittedName>
</protein>
<dbReference type="Proteomes" id="UP000886501">
    <property type="component" value="Unassembled WGS sequence"/>
</dbReference>
<organism evidence="1 2">
    <name type="scientific">Thelephora ganbajun</name>
    <name type="common">Ganba fungus</name>
    <dbReference type="NCBI Taxonomy" id="370292"/>
    <lineage>
        <taxon>Eukaryota</taxon>
        <taxon>Fungi</taxon>
        <taxon>Dikarya</taxon>
        <taxon>Basidiomycota</taxon>
        <taxon>Agaricomycotina</taxon>
        <taxon>Agaricomycetes</taxon>
        <taxon>Thelephorales</taxon>
        <taxon>Thelephoraceae</taxon>
        <taxon>Thelephora</taxon>
    </lineage>
</organism>
<reference evidence="1" key="2">
    <citation type="journal article" date="2020" name="Nat. Commun.">
        <title>Large-scale genome sequencing of mycorrhizal fungi provides insights into the early evolution of symbiotic traits.</title>
        <authorList>
            <person name="Miyauchi S."/>
            <person name="Kiss E."/>
            <person name="Kuo A."/>
            <person name="Drula E."/>
            <person name="Kohler A."/>
            <person name="Sanchez-Garcia M."/>
            <person name="Morin E."/>
            <person name="Andreopoulos B."/>
            <person name="Barry K.W."/>
            <person name="Bonito G."/>
            <person name="Buee M."/>
            <person name="Carver A."/>
            <person name="Chen C."/>
            <person name="Cichocki N."/>
            <person name="Clum A."/>
            <person name="Culley D."/>
            <person name="Crous P.W."/>
            <person name="Fauchery L."/>
            <person name="Girlanda M."/>
            <person name="Hayes R.D."/>
            <person name="Keri Z."/>
            <person name="LaButti K."/>
            <person name="Lipzen A."/>
            <person name="Lombard V."/>
            <person name="Magnuson J."/>
            <person name="Maillard F."/>
            <person name="Murat C."/>
            <person name="Nolan M."/>
            <person name="Ohm R.A."/>
            <person name="Pangilinan J."/>
            <person name="Pereira M.F."/>
            <person name="Perotto S."/>
            <person name="Peter M."/>
            <person name="Pfister S."/>
            <person name="Riley R."/>
            <person name="Sitrit Y."/>
            <person name="Stielow J.B."/>
            <person name="Szollosi G."/>
            <person name="Zifcakova L."/>
            <person name="Stursova M."/>
            <person name="Spatafora J.W."/>
            <person name="Tedersoo L."/>
            <person name="Vaario L.M."/>
            <person name="Yamada A."/>
            <person name="Yan M."/>
            <person name="Wang P."/>
            <person name="Xu J."/>
            <person name="Bruns T."/>
            <person name="Baldrian P."/>
            <person name="Vilgalys R."/>
            <person name="Dunand C."/>
            <person name="Henrissat B."/>
            <person name="Grigoriev I.V."/>
            <person name="Hibbett D."/>
            <person name="Nagy L.G."/>
            <person name="Martin F.M."/>
        </authorList>
    </citation>
    <scope>NUCLEOTIDE SEQUENCE</scope>
    <source>
        <strain evidence="1">P2</strain>
    </source>
</reference>
<dbReference type="EMBL" id="MU118000">
    <property type="protein sequence ID" value="KAF9649262.1"/>
    <property type="molecule type" value="Genomic_DNA"/>
</dbReference>
<name>A0ACB6ZI50_THEGA</name>
<accession>A0ACB6ZI50</accession>
<evidence type="ECO:0000313" key="1">
    <source>
        <dbReference type="EMBL" id="KAF9649262.1"/>
    </source>
</evidence>
<reference evidence="1" key="1">
    <citation type="submission" date="2019-10" db="EMBL/GenBank/DDBJ databases">
        <authorList>
            <consortium name="DOE Joint Genome Institute"/>
            <person name="Kuo A."/>
            <person name="Miyauchi S."/>
            <person name="Kiss E."/>
            <person name="Drula E."/>
            <person name="Kohler A."/>
            <person name="Sanchez-Garcia M."/>
            <person name="Andreopoulos B."/>
            <person name="Barry K.W."/>
            <person name="Bonito G."/>
            <person name="Buee M."/>
            <person name="Carver A."/>
            <person name="Chen C."/>
            <person name="Cichocki N."/>
            <person name="Clum A."/>
            <person name="Culley D."/>
            <person name="Crous P.W."/>
            <person name="Fauchery L."/>
            <person name="Girlanda M."/>
            <person name="Hayes R."/>
            <person name="Keri Z."/>
            <person name="Labutti K."/>
            <person name="Lipzen A."/>
            <person name="Lombard V."/>
            <person name="Magnuson J."/>
            <person name="Maillard F."/>
            <person name="Morin E."/>
            <person name="Murat C."/>
            <person name="Nolan M."/>
            <person name="Ohm R."/>
            <person name="Pangilinan J."/>
            <person name="Pereira M."/>
            <person name="Perotto S."/>
            <person name="Peter M."/>
            <person name="Riley R."/>
            <person name="Sitrit Y."/>
            <person name="Stielow B."/>
            <person name="Szollosi G."/>
            <person name="Zifcakova L."/>
            <person name="Stursova M."/>
            <person name="Spatafora J.W."/>
            <person name="Tedersoo L."/>
            <person name="Vaario L.-M."/>
            <person name="Yamada A."/>
            <person name="Yan M."/>
            <person name="Wang P."/>
            <person name="Xu J."/>
            <person name="Bruns T."/>
            <person name="Baldrian P."/>
            <person name="Vilgalys R."/>
            <person name="Henrissat B."/>
            <person name="Grigoriev I.V."/>
            <person name="Hibbett D."/>
            <person name="Nagy L.G."/>
            <person name="Martin F.M."/>
        </authorList>
    </citation>
    <scope>NUCLEOTIDE SEQUENCE</scope>
    <source>
        <strain evidence="1">P2</strain>
    </source>
</reference>
<proteinExistence type="predicted"/>
<gene>
    <name evidence="1" type="ORF">BDM02DRAFT_3114022</name>
</gene>
<evidence type="ECO:0000313" key="2">
    <source>
        <dbReference type="Proteomes" id="UP000886501"/>
    </source>
</evidence>
<keyword evidence="2" id="KW-1185">Reference proteome</keyword>
<sequence length="74" mass="8300">MAITQVFTRHRRTSKRPPHSVISARKRAADLVHFGSRRGKVGWPPAPPPIPCFLLFLSTSTESKPSFRSDSRSV</sequence>
<comment type="caution">
    <text evidence="1">The sequence shown here is derived from an EMBL/GenBank/DDBJ whole genome shotgun (WGS) entry which is preliminary data.</text>
</comment>